<dbReference type="GO" id="GO:0097431">
    <property type="term" value="C:mitotic spindle pole"/>
    <property type="evidence" value="ECO:0007669"/>
    <property type="project" value="TreeGrafter"/>
</dbReference>
<dbReference type="GO" id="GO:0005813">
    <property type="term" value="C:centrosome"/>
    <property type="evidence" value="ECO:0007669"/>
    <property type="project" value="TreeGrafter"/>
</dbReference>
<evidence type="ECO:0000313" key="1">
    <source>
        <dbReference type="EMBL" id="CAD7444823.1"/>
    </source>
</evidence>
<gene>
    <name evidence="1" type="ORF">TBIB3V08_LOCUS7189</name>
</gene>
<dbReference type="Pfam" id="PF14924">
    <property type="entry name" value="MAP10_N"/>
    <property type="match status" value="1"/>
</dbReference>
<dbReference type="GO" id="GO:0031122">
    <property type="term" value="P:cytoplasmic microtubule organization"/>
    <property type="evidence" value="ECO:0007669"/>
    <property type="project" value="TreeGrafter"/>
</dbReference>
<dbReference type="PANTHER" id="PTHR21831">
    <property type="entry name" value="MICROTUBULE-ASSOCIATED PROTEIN 10"/>
    <property type="match status" value="1"/>
</dbReference>
<dbReference type="GO" id="GO:1990023">
    <property type="term" value="C:mitotic spindle midzone"/>
    <property type="evidence" value="ECO:0007669"/>
    <property type="project" value="TreeGrafter"/>
</dbReference>
<dbReference type="PANTHER" id="PTHR21831:SF2">
    <property type="entry name" value="MICROTUBULE-ASSOCIATED PROTEIN 10"/>
    <property type="match status" value="1"/>
</dbReference>
<sequence length="187" mass="21022">MMSKNSKSRQLFLLEVLVDKVKIKSWSPVSELGALSTLSIKVKFLGFPHISIDQDAEGQNEPENLVRGKSCLLPMKPEELLINMQKAPLVVSVSEKNEHSSSLLAHTYVKFNKGMVSMVRSVTEGRDDDYMCLPISQSLRDSFPLLDKKNSKVGEITLFIRLSYFGHSVVTQFKLVGEEKSVLFKKS</sequence>
<protein>
    <submittedName>
        <fullName evidence="1">Uncharacterized protein</fullName>
    </submittedName>
</protein>
<accession>A0A7R9F175</accession>
<dbReference type="GO" id="GO:0005881">
    <property type="term" value="C:cytoplasmic microtubule"/>
    <property type="evidence" value="ECO:0007669"/>
    <property type="project" value="TreeGrafter"/>
</dbReference>
<dbReference type="EMBL" id="OD566895">
    <property type="protein sequence ID" value="CAD7444823.1"/>
    <property type="molecule type" value="Genomic_DNA"/>
</dbReference>
<dbReference type="InterPro" id="IPR039302">
    <property type="entry name" value="MAP10"/>
</dbReference>
<reference evidence="1" key="1">
    <citation type="submission" date="2020-11" db="EMBL/GenBank/DDBJ databases">
        <authorList>
            <person name="Tran Van P."/>
        </authorList>
    </citation>
    <scope>NUCLEOTIDE SEQUENCE</scope>
</reference>
<name>A0A7R9F175_9NEOP</name>
<dbReference type="GO" id="GO:0032467">
    <property type="term" value="P:positive regulation of cytokinesis"/>
    <property type="evidence" value="ECO:0007669"/>
    <property type="project" value="TreeGrafter"/>
</dbReference>
<dbReference type="GO" id="GO:0008017">
    <property type="term" value="F:microtubule binding"/>
    <property type="evidence" value="ECO:0007669"/>
    <property type="project" value="InterPro"/>
</dbReference>
<dbReference type="GO" id="GO:0051256">
    <property type="term" value="P:mitotic spindle midzone assembly"/>
    <property type="evidence" value="ECO:0007669"/>
    <property type="project" value="TreeGrafter"/>
</dbReference>
<organism evidence="1">
    <name type="scientific">Timema bartmani</name>
    <dbReference type="NCBI Taxonomy" id="61472"/>
    <lineage>
        <taxon>Eukaryota</taxon>
        <taxon>Metazoa</taxon>
        <taxon>Ecdysozoa</taxon>
        <taxon>Arthropoda</taxon>
        <taxon>Hexapoda</taxon>
        <taxon>Insecta</taxon>
        <taxon>Pterygota</taxon>
        <taxon>Neoptera</taxon>
        <taxon>Polyneoptera</taxon>
        <taxon>Phasmatodea</taxon>
        <taxon>Timematodea</taxon>
        <taxon>Timematoidea</taxon>
        <taxon>Timematidae</taxon>
        <taxon>Timema</taxon>
    </lineage>
</organism>
<dbReference type="AlphaFoldDB" id="A0A7R9F175"/>
<proteinExistence type="predicted"/>
<dbReference type="GO" id="GO:0030496">
    <property type="term" value="C:midbody"/>
    <property type="evidence" value="ECO:0007669"/>
    <property type="project" value="TreeGrafter"/>
</dbReference>